<evidence type="ECO:0000256" key="2">
    <source>
        <dbReference type="ARBA" id="ARBA00022448"/>
    </source>
</evidence>
<dbReference type="PROSITE" id="PS50929">
    <property type="entry name" value="ABC_TM1F"/>
    <property type="match status" value="1"/>
</dbReference>
<proteinExistence type="predicted"/>
<dbReference type="InterPro" id="IPR017871">
    <property type="entry name" value="ABC_transporter-like_CS"/>
</dbReference>
<evidence type="ECO:0000256" key="6">
    <source>
        <dbReference type="ARBA" id="ARBA00022989"/>
    </source>
</evidence>
<dbReference type="HOGENOM" id="CLU_000604_84_1_6"/>
<keyword evidence="13" id="KW-1185">Reference proteome</keyword>
<keyword evidence="2" id="KW-0813">Transport</keyword>
<dbReference type="GO" id="GO:0016887">
    <property type="term" value="F:ATP hydrolysis activity"/>
    <property type="evidence" value="ECO:0007669"/>
    <property type="project" value="InterPro"/>
</dbReference>
<dbReference type="PROSITE" id="PS50893">
    <property type="entry name" value="ABC_TRANSPORTER_2"/>
    <property type="match status" value="1"/>
</dbReference>
<dbReference type="STRING" id="1245471.PCA10_17660"/>
<keyword evidence="5 12" id="KW-0067">ATP-binding</keyword>
<dbReference type="CDD" id="cd18582">
    <property type="entry name" value="ABC_6TM_ATM1_ABCB7"/>
    <property type="match status" value="1"/>
</dbReference>
<dbReference type="EMBL" id="AP013068">
    <property type="protein sequence ID" value="BAN47498.1"/>
    <property type="molecule type" value="Genomic_DNA"/>
</dbReference>
<sequence>MAALDDNPAPQGAAGDKNDGSAPIARKAGSRGDAAVIATLLPYLRPYTGRIALALGLIVAAKLANLYVPIALKQIVDQLNVEPGLAVLPVALLLAYGTSRIGVTLFTELRQVVFARVMARASRQITLKVFQHLHGLSLKFHLARRTGGVARDVERGGSAISDLLDWTLYTIVPTLLEVLLVTIVLVWAYDWGFAFITLGTLVAYGLWTFAVTEWRTRYYRASVEADTRANERAVDSLLNYETVKYFNNEAHESARYDENLRFLENARVKATKSLALLNLGQTAIVAMGVTAMMWRAAAGVVAGELTIGDLVLVNTYLLQLSAPLFMLGMMYREVKQALTNMERLFGLLDQRQDVQDAPGAIALDAQRPRVRFENVHFGYDPRREILHGVDFEIPPGGTVAVVGHSGSGKSTLARLLYRFYDIDSGHIRIDGTDLRELTQGSVRSAIGIVPQDTVLFNDTIYYNISYGRPGASREEVEAAARAAHIHDFILRLPDGYETPVGERGLKLSGGEKQRVAIARALLKNPAILIFDEATSALDSKSEKAIQTALDRIQVGRTTLVIAHRLSTVMDADQILVMDAGRVIEKGTHRELLEAGGSYAQMWLLQQQEPEAV</sequence>
<evidence type="ECO:0000256" key="8">
    <source>
        <dbReference type="SAM" id="MobiDB-lite"/>
    </source>
</evidence>
<dbReference type="eggNOG" id="COG5265">
    <property type="taxonomic scope" value="Bacteria"/>
</dbReference>
<dbReference type="KEGG" id="pre:PCA10_17660"/>
<dbReference type="PATRIC" id="fig|1245471.3.peg.1790"/>
<dbReference type="InterPro" id="IPR003439">
    <property type="entry name" value="ABC_transporter-like_ATP-bd"/>
</dbReference>
<gene>
    <name evidence="12" type="ORF">PCA10_17660</name>
</gene>
<dbReference type="InterPro" id="IPR027417">
    <property type="entry name" value="P-loop_NTPase"/>
</dbReference>
<dbReference type="InterPro" id="IPR039421">
    <property type="entry name" value="Type_1_exporter"/>
</dbReference>
<dbReference type="GO" id="GO:0006879">
    <property type="term" value="P:intracellular iron ion homeostasis"/>
    <property type="evidence" value="ECO:0007669"/>
    <property type="project" value="TreeGrafter"/>
</dbReference>
<evidence type="ECO:0000259" key="10">
    <source>
        <dbReference type="PROSITE" id="PS50893"/>
    </source>
</evidence>
<dbReference type="InterPro" id="IPR036640">
    <property type="entry name" value="ABC1_TM_sf"/>
</dbReference>
<protein>
    <submittedName>
        <fullName evidence="12">Putative ABC transporter permease/ATP-binding protein</fullName>
    </submittedName>
</protein>
<dbReference type="Gene3D" id="1.20.1560.10">
    <property type="entry name" value="ABC transporter type 1, transmembrane domain"/>
    <property type="match status" value="1"/>
</dbReference>
<dbReference type="Gene3D" id="3.40.50.300">
    <property type="entry name" value="P-loop containing nucleotide triphosphate hydrolases"/>
    <property type="match status" value="1"/>
</dbReference>
<dbReference type="Pfam" id="PF00005">
    <property type="entry name" value="ABC_tran"/>
    <property type="match status" value="1"/>
</dbReference>
<feature type="domain" description="ABC transmembrane type-1" evidence="11">
    <location>
        <begin position="52"/>
        <end position="336"/>
    </location>
</feature>
<accession>S6APC3</accession>
<dbReference type="AlphaFoldDB" id="S6APC3"/>
<feature type="transmembrane region" description="Helical" evidence="9">
    <location>
        <begin position="193"/>
        <end position="212"/>
    </location>
</feature>
<keyword evidence="4" id="KW-0547">Nucleotide-binding</keyword>
<dbReference type="SMART" id="SM00382">
    <property type="entry name" value="AAA"/>
    <property type="match status" value="1"/>
</dbReference>
<dbReference type="Pfam" id="PF00664">
    <property type="entry name" value="ABC_membrane"/>
    <property type="match status" value="1"/>
</dbReference>
<feature type="domain" description="ABC transporter" evidence="10">
    <location>
        <begin position="370"/>
        <end position="604"/>
    </location>
</feature>
<dbReference type="InterPro" id="IPR011527">
    <property type="entry name" value="ABC1_TM_dom"/>
</dbReference>
<evidence type="ECO:0000256" key="1">
    <source>
        <dbReference type="ARBA" id="ARBA00004651"/>
    </source>
</evidence>
<dbReference type="SUPFAM" id="SSF90123">
    <property type="entry name" value="ABC transporter transmembrane region"/>
    <property type="match status" value="1"/>
</dbReference>
<evidence type="ECO:0000256" key="9">
    <source>
        <dbReference type="SAM" id="Phobius"/>
    </source>
</evidence>
<evidence type="ECO:0000256" key="4">
    <source>
        <dbReference type="ARBA" id="ARBA00022741"/>
    </source>
</evidence>
<feature type="transmembrane region" description="Helical" evidence="9">
    <location>
        <begin position="166"/>
        <end position="187"/>
    </location>
</feature>
<dbReference type="PANTHER" id="PTHR24221">
    <property type="entry name" value="ATP-BINDING CASSETTE SUB-FAMILY B"/>
    <property type="match status" value="1"/>
</dbReference>
<dbReference type="PROSITE" id="PS00211">
    <property type="entry name" value="ABC_TRANSPORTER_1"/>
    <property type="match status" value="1"/>
</dbReference>
<dbReference type="GO" id="GO:0005524">
    <property type="term" value="F:ATP binding"/>
    <property type="evidence" value="ECO:0007669"/>
    <property type="project" value="UniProtKB-KW"/>
</dbReference>
<dbReference type="OrthoDB" id="6828292at2"/>
<dbReference type="FunFam" id="3.40.50.300:FF:000186">
    <property type="entry name" value="ATP-binding cassette sub-family B member 7, mitochondrial"/>
    <property type="match status" value="1"/>
</dbReference>
<comment type="subcellular location">
    <subcellularLocation>
        <location evidence="1">Cell membrane</location>
        <topology evidence="1">Multi-pass membrane protein</topology>
    </subcellularLocation>
</comment>
<keyword evidence="7 9" id="KW-0472">Membrane</keyword>
<dbReference type="GO" id="GO:0005886">
    <property type="term" value="C:plasma membrane"/>
    <property type="evidence" value="ECO:0007669"/>
    <property type="project" value="UniProtKB-SubCell"/>
</dbReference>
<reference evidence="12 13" key="1">
    <citation type="journal article" date="2013" name="Genome Announc.">
        <title>Complete Genome Sequence of the Carbazole Degrader Pseudomonas resinovorans Strain CA10 (NBRC 106553).</title>
        <authorList>
            <person name="Shintani M."/>
            <person name="Hosoyama A."/>
            <person name="Ohji S."/>
            <person name="Tsuchikane K."/>
            <person name="Takarada H."/>
            <person name="Yamazoe A."/>
            <person name="Fujita N."/>
            <person name="Nojiri H."/>
        </authorList>
    </citation>
    <scope>NUCLEOTIDE SEQUENCE [LARGE SCALE GENOMIC DNA]</scope>
    <source>
        <strain evidence="12 13">NBRC 106553</strain>
    </source>
</reference>
<evidence type="ECO:0000313" key="13">
    <source>
        <dbReference type="Proteomes" id="UP000015503"/>
    </source>
</evidence>
<evidence type="ECO:0000256" key="7">
    <source>
        <dbReference type="ARBA" id="ARBA00023136"/>
    </source>
</evidence>
<feature type="transmembrane region" description="Helical" evidence="9">
    <location>
        <begin position="51"/>
        <end position="72"/>
    </location>
</feature>
<organism evidence="12 13">
    <name type="scientific">Metapseudomonas resinovorans NBRC 106553</name>
    <dbReference type="NCBI Taxonomy" id="1245471"/>
    <lineage>
        <taxon>Bacteria</taxon>
        <taxon>Pseudomonadati</taxon>
        <taxon>Pseudomonadota</taxon>
        <taxon>Gammaproteobacteria</taxon>
        <taxon>Pseudomonadales</taxon>
        <taxon>Pseudomonadaceae</taxon>
        <taxon>Metapseudomonas</taxon>
    </lineage>
</organism>
<dbReference type="GO" id="GO:0140359">
    <property type="term" value="F:ABC-type transporter activity"/>
    <property type="evidence" value="ECO:0007669"/>
    <property type="project" value="InterPro"/>
</dbReference>
<dbReference type="SUPFAM" id="SSF52540">
    <property type="entry name" value="P-loop containing nucleoside triphosphate hydrolases"/>
    <property type="match status" value="1"/>
</dbReference>
<keyword evidence="3 9" id="KW-0812">Transmembrane</keyword>
<evidence type="ECO:0000256" key="5">
    <source>
        <dbReference type="ARBA" id="ARBA00022840"/>
    </source>
</evidence>
<feature type="region of interest" description="Disordered" evidence="8">
    <location>
        <begin position="1"/>
        <end position="26"/>
    </location>
</feature>
<feature type="transmembrane region" description="Helical" evidence="9">
    <location>
        <begin position="84"/>
        <end position="106"/>
    </location>
</feature>
<dbReference type="InterPro" id="IPR003593">
    <property type="entry name" value="AAA+_ATPase"/>
</dbReference>
<dbReference type="Proteomes" id="UP000015503">
    <property type="component" value="Chromosome"/>
</dbReference>
<evidence type="ECO:0000313" key="12">
    <source>
        <dbReference type="EMBL" id="BAN47498.1"/>
    </source>
</evidence>
<feature type="transmembrane region" description="Helical" evidence="9">
    <location>
        <begin position="316"/>
        <end position="334"/>
    </location>
</feature>
<evidence type="ECO:0000259" key="11">
    <source>
        <dbReference type="PROSITE" id="PS50929"/>
    </source>
</evidence>
<evidence type="ECO:0000256" key="3">
    <source>
        <dbReference type="ARBA" id="ARBA00022692"/>
    </source>
</evidence>
<dbReference type="PANTHER" id="PTHR24221:SF402">
    <property type="entry name" value="IRON-SULFUR CLUSTERS TRANSPORTER ABCB7, MITOCHONDRIAL"/>
    <property type="match status" value="1"/>
</dbReference>
<keyword evidence="6 9" id="KW-1133">Transmembrane helix</keyword>
<dbReference type="RefSeq" id="WP_016491700.1">
    <property type="nucleotide sequence ID" value="NC_021499.1"/>
</dbReference>
<name>S6APC3_METRE</name>
<feature type="transmembrane region" description="Helical" evidence="9">
    <location>
        <begin position="274"/>
        <end position="296"/>
    </location>
</feature>